<sequence>MSNEISSSKSAYVVTGTRFSPITESDKAGILWIASLLSGIYSFLSLSVRLYIKRKFFGYDDWMCLAATFVGAASFIAIYVGLSNGLGKAFVHDPISLRRIGRAVFASRIAFVLANALSKSSVVLLIRRVFSLDMSHHLMLCNITLAATALWASGSLVSVSVTCAPEGLVNGEALTCARQATRWQAIGIFDAITELLINFLSLGLVWRLNMRFELKVRVILAFTFRLLLIAIAVVHIRYILYMPAVKLNLNIIPALTIEQIQLSYALISATLPNLKSFIMSFNTAMMMDFGEYQAPSHARTPLSLRCTGEKQQQVYCQGQNCNMETSSRVEWIEMRHLEKSANSLAENYEGSAEKLIRLV</sequence>
<dbReference type="VEuPathDB" id="FungiDB:PV09_06379"/>
<evidence type="ECO:0000313" key="3">
    <source>
        <dbReference type="EMBL" id="KIW02225.1"/>
    </source>
</evidence>
<dbReference type="InterPro" id="IPR049326">
    <property type="entry name" value="Rhodopsin_dom_fungi"/>
</dbReference>
<proteinExistence type="predicted"/>
<gene>
    <name evidence="3" type="ORF">PV09_06379</name>
</gene>
<accession>A0A0D2A6M1</accession>
<feature type="transmembrane region" description="Helical" evidence="1">
    <location>
        <begin position="181"/>
        <end position="206"/>
    </location>
</feature>
<keyword evidence="1" id="KW-0472">Membrane</keyword>
<evidence type="ECO:0000313" key="4">
    <source>
        <dbReference type="Proteomes" id="UP000053259"/>
    </source>
</evidence>
<dbReference type="AlphaFoldDB" id="A0A0D2A6M1"/>
<organism evidence="3 4">
    <name type="scientific">Verruconis gallopava</name>
    <dbReference type="NCBI Taxonomy" id="253628"/>
    <lineage>
        <taxon>Eukaryota</taxon>
        <taxon>Fungi</taxon>
        <taxon>Dikarya</taxon>
        <taxon>Ascomycota</taxon>
        <taxon>Pezizomycotina</taxon>
        <taxon>Dothideomycetes</taxon>
        <taxon>Pleosporomycetidae</taxon>
        <taxon>Venturiales</taxon>
        <taxon>Sympoventuriaceae</taxon>
        <taxon>Verruconis</taxon>
    </lineage>
</organism>
<dbReference type="EMBL" id="KN847550">
    <property type="protein sequence ID" value="KIW02225.1"/>
    <property type="molecule type" value="Genomic_DNA"/>
</dbReference>
<protein>
    <recommendedName>
        <fullName evidence="2">Rhodopsin domain-containing protein</fullName>
    </recommendedName>
</protein>
<dbReference type="Pfam" id="PF20684">
    <property type="entry name" value="Fung_rhodopsin"/>
    <property type="match status" value="1"/>
</dbReference>
<feature type="transmembrane region" description="Helical" evidence="1">
    <location>
        <begin position="64"/>
        <end position="82"/>
    </location>
</feature>
<keyword evidence="1" id="KW-1133">Transmembrane helix</keyword>
<dbReference type="GeneID" id="27314352"/>
<feature type="transmembrane region" description="Helical" evidence="1">
    <location>
        <begin position="218"/>
        <end position="240"/>
    </location>
</feature>
<dbReference type="STRING" id="253628.A0A0D2A6M1"/>
<dbReference type="PANTHER" id="PTHR39614">
    <property type="entry name" value="INTEGRAL MEMBRANE PROTEIN"/>
    <property type="match status" value="1"/>
</dbReference>
<feature type="domain" description="Rhodopsin" evidence="2">
    <location>
        <begin position="48"/>
        <end position="278"/>
    </location>
</feature>
<evidence type="ECO:0000256" key="1">
    <source>
        <dbReference type="SAM" id="Phobius"/>
    </source>
</evidence>
<dbReference type="RefSeq" id="XP_016212094.1">
    <property type="nucleotide sequence ID" value="XM_016360012.1"/>
</dbReference>
<feature type="transmembrane region" description="Helical" evidence="1">
    <location>
        <begin position="138"/>
        <end position="161"/>
    </location>
</feature>
<dbReference type="OrthoDB" id="3918601at2759"/>
<reference evidence="3 4" key="1">
    <citation type="submission" date="2015-01" db="EMBL/GenBank/DDBJ databases">
        <title>The Genome Sequence of Ochroconis gallopava CBS43764.</title>
        <authorList>
            <consortium name="The Broad Institute Genomics Platform"/>
            <person name="Cuomo C."/>
            <person name="de Hoog S."/>
            <person name="Gorbushina A."/>
            <person name="Stielow B."/>
            <person name="Teixiera M."/>
            <person name="Abouelleil A."/>
            <person name="Chapman S.B."/>
            <person name="Priest M."/>
            <person name="Young S.K."/>
            <person name="Wortman J."/>
            <person name="Nusbaum C."/>
            <person name="Birren B."/>
        </authorList>
    </citation>
    <scope>NUCLEOTIDE SEQUENCE [LARGE SCALE GENOMIC DNA]</scope>
    <source>
        <strain evidence="3 4">CBS 43764</strain>
    </source>
</reference>
<dbReference type="PANTHER" id="PTHR39614:SF2">
    <property type="entry name" value="INTEGRAL MEMBRANE PROTEIN"/>
    <property type="match status" value="1"/>
</dbReference>
<feature type="transmembrane region" description="Helical" evidence="1">
    <location>
        <begin position="30"/>
        <end position="52"/>
    </location>
</feature>
<dbReference type="InParanoid" id="A0A0D2A6M1"/>
<keyword evidence="4" id="KW-1185">Reference proteome</keyword>
<dbReference type="Proteomes" id="UP000053259">
    <property type="component" value="Unassembled WGS sequence"/>
</dbReference>
<feature type="transmembrane region" description="Helical" evidence="1">
    <location>
        <begin position="102"/>
        <end position="126"/>
    </location>
</feature>
<keyword evidence="1" id="KW-0812">Transmembrane</keyword>
<evidence type="ECO:0000259" key="2">
    <source>
        <dbReference type="Pfam" id="PF20684"/>
    </source>
</evidence>
<dbReference type="HOGENOM" id="CLU_036632_1_0_1"/>
<name>A0A0D2A6M1_9PEZI</name>